<accession>A0AAV8XP33</accession>
<reference evidence="2" key="1">
    <citation type="journal article" date="2023" name="Insect Mol. Biol.">
        <title>Genome sequencing provides insights into the evolution of gene families encoding plant cell wall-degrading enzymes in longhorned beetles.</title>
        <authorList>
            <person name="Shin N.R."/>
            <person name="Okamura Y."/>
            <person name="Kirsch R."/>
            <person name="Pauchet Y."/>
        </authorList>
    </citation>
    <scope>NUCLEOTIDE SEQUENCE</scope>
    <source>
        <strain evidence="2">AMC_N1</strain>
    </source>
</reference>
<dbReference type="AlphaFoldDB" id="A0AAV8XP33"/>
<keyword evidence="1" id="KW-0175">Coiled coil</keyword>
<comment type="caution">
    <text evidence="2">The sequence shown here is derived from an EMBL/GenBank/DDBJ whole genome shotgun (WGS) entry which is preliminary data.</text>
</comment>
<keyword evidence="3" id="KW-1185">Reference proteome</keyword>
<evidence type="ECO:0000256" key="1">
    <source>
        <dbReference type="SAM" id="Coils"/>
    </source>
</evidence>
<protein>
    <submittedName>
        <fullName evidence="2">Uncharacterized protein</fullName>
    </submittedName>
</protein>
<evidence type="ECO:0000313" key="2">
    <source>
        <dbReference type="EMBL" id="KAJ8940172.1"/>
    </source>
</evidence>
<sequence>MYLYNRKVNVKLPPVSSQVHFTRGSKVLLVSQICSTLIKNETPDKIDLNDGLQKACEEGDTAIIKLMDQLKEYVIVVSKEYRTCLMRQIEITKTATSTGPLSEDWDELPQYRVLADELNKELNDYMAIFNTIGQMSHDETLVKFVTGTCDNLESIGVKYKELEKLLEREFEENRKFEKELLETNRDSILNNFTVKE</sequence>
<evidence type="ECO:0000313" key="3">
    <source>
        <dbReference type="Proteomes" id="UP001162162"/>
    </source>
</evidence>
<feature type="coiled-coil region" evidence="1">
    <location>
        <begin position="159"/>
        <end position="186"/>
    </location>
</feature>
<gene>
    <name evidence="2" type="ORF">NQ318_019381</name>
</gene>
<proteinExistence type="predicted"/>
<dbReference type="EMBL" id="JAPWTK010000448">
    <property type="protein sequence ID" value="KAJ8940172.1"/>
    <property type="molecule type" value="Genomic_DNA"/>
</dbReference>
<dbReference type="Proteomes" id="UP001162162">
    <property type="component" value="Unassembled WGS sequence"/>
</dbReference>
<name>A0AAV8XP33_9CUCU</name>
<organism evidence="2 3">
    <name type="scientific">Aromia moschata</name>
    <dbReference type="NCBI Taxonomy" id="1265417"/>
    <lineage>
        <taxon>Eukaryota</taxon>
        <taxon>Metazoa</taxon>
        <taxon>Ecdysozoa</taxon>
        <taxon>Arthropoda</taxon>
        <taxon>Hexapoda</taxon>
        <taxon>Insecta</taxon>
        <taxon>Pterygota</taxon>
        <taxon>Neoptera</taxon>
        <taxon>Endopterygota</taxon>
        <taxon>Coleoptera</taxon>
        <taxon>Polyphaga</taxon>
        <taxon>Cucujiformia</taxon>
        <taxon>Chrysomeloidea</taxon>
        <taxon>Cerambycidae</taxon>
        <taxon>Cerambycinae</taxon>
        <taxon>Callichromatini</taxon>
        <taxon>Aromia</taxon>
    </lineage>
</organism>